<accession>A0A4P9YDE3</accession>
<dbReference type="Proteomes" id="UP000281549">
    <property type="component" value="Unassembled WGS sequence"/>
</dbReference>
<reference evidence="3" key="1">
    <citation type="journal article" date="2018" name="Nat. Microbiol.">
        <title>Leveraging single-cell genomics to expand the fungal tree of life.</title>
        <authorList>
            <person name="Ahrendt S.R."/>
            <person name="Quandt C.A."/>
            <person name="Ciobanu D."/>
            <person name="Clum A."/>
            <person name="Salamov A."/>
            <person name="Andreopoulos B."/>
            <person name="Cheng J.F."/>
            <person name="Woyke T."/>
            <person name="Pelin A."/>
            <person name="Henrissat B."/>
            <person name="Reynolds N.K."/>
            <person name="Benny G.L."/>
            <person name="Smith M.E."/>
            <person name="James T.Y."/>
            <person name="Grigoriev I.V."/>
        </authorList>
    </citation>
    <scope>NUCLEOTIDE SEQUENCE [LARGE SCALE GENOMIC DNA]</scope>
    <source>
        <strain evidence="3">CSF55</strain>
    </source>
</reference>
<protein>
    <submittedName>
        <fullName evidence="2">Uncharacterized protein</fullName>
    </submittedName>
</protein>
<organism evidence="2 3">
    <name type="scientific">Rozella allomycis (strain CSF55)</name>
    <dbReference type="NCBI Taxonomy" id="988480"/>
    <lineage>
        <taxon>Eukaryota</taxon>
        <taxon>Fungi</taxon>
        <taxon>Fungi incertae sedis</taxon>
        <taxon>Cryptomycota</taxon>
        <taxon>Cryptomycota incertae sedis</taxon>
        <taxon>Rozella</taxon>
    </lineage>
</organism>
<name>A0A4P9YDE3_ROZAC</name>
<evidence type="ECO:0000256" key="1">
    <source>
        <dbReference type="SAM" id="MobiDB-lite"/>
    </source>
</evidence>
<evidence type="ECO:0000313" key="2">
    <source>
        <dbReference type="EMBL" id="RKP16631.1"/>
    </source>
</evidence>
<evidence type="ECO:0000313" key="3">
    <source>
        <dbReference type="Proteomes" id="UP000281549"/>
    </source>
</evidence>
<feature type="non-terminal residue" evidence="2">
    <location>
        <position position="53"/>
    </location>
</feature>
<feature type="region of interest" description="Disordered" evidence="1">
    <location>
        <begin position="34"/>
        <end position="53"/>
    </location>
</feature>
<dbReference type="AlphaFoldDB" id="A0A4P9YDE3"/>
<proteinExistence type="predicted"/>
<gene>
    <name evidence="2" type="ORF">ROZALSC1DRAFT_31469</name>
</gene>
<sequence>MDSNQDVESQIKAIQKARQEGRLRSDQLAFGSTTGDYEKDLYAPGAPEYSREI</sequence>
<dbReference type="EMBL" id="ML006355">
    <property type="protein sequence ID" value="RKP16631.1"/>
    <property type="molecule type" value="Genomic_DNA"/>
</dbReference>